<feature type="transmembrane region" description="Helical" evidence="1">
    <location>
        <begin position="33"/>
        <end position="50"/>
    </location>
</feature>
<dbReference type="EMBL" id="CP104013">
    <property type="protein sequence ID" value="UYP46108.1"/>
    <property type="molecule type" value="Genomic_DNA"/>
</dbReference>
<evidence type="ECO:0000256" key="1">
    <source>
        <dbReference type="SAM" id="Phobius"/>
    </source>
</evidence>
<evidence type="ECO:0000313" key="3">
    <source>
        <dbReference type="Proteomes" id="UP001208689"/>
    </source>
</evidence>
<keyword evidence="1" id="KW-0812">Transmembrane</keyword>
<dbReference type="Proteomes" id="UP001208689">
    <property type="component" value="Chromosome"/>
</dbReference>
<proteinExistence type="predicted"/>
<keyword evidence="1" id="KW-1133">Transmembrane helix</keyword>
<accession>A0ABY6HRH2</accession>
<feature type="transmembrane region" description="Helical" evidence="1">
    <location>
        <begin position="92"/>
        <end position="112"/>
    </location>
</feature>
<protein>
    <recommendedName>
        <fullName evidence="4">Zinc ribbon domain-containing protein</fullName>
    </recommendedName>
</protein>
<name>A0ABY6HRH2_9ARCH</name>
<keyword evidence="3" id="KW-1185">Reference proteome</keyword>
<sequence length="265" mass="27911">MGCFKNCCVNCLASCCLILMSGVSFVFFDLGNAISGSLFVNLGAAIRGLLETVTGSGAGTFISLLVGGFMGIGSVLMFPIHWMLYYRPDEPGMAIALLIPWILCIGITSLLFAKKAKDGIMIGVRLAIGYIVFGSLIYIGLTYILGAAGAGNVGSGVINGIFAGLTDLHPILSLILACLEGCLIGGAFGALIGALKFDPTKQDYEMKPKKVKSSKKSKKTNDEFSDMSFTYGAQSSDGKPTKTCPHCGASIKEGVTFCIKCENYL</sequence>
<organism evidence="2 3">
    <name type="scientific">Candidatus Lokiarchaeum ossiferum</name>
    <dbReference type="NCBI Taxonomy" id="2951803"/>
    <lineage>
        <taxon>Archaea</taxon>
        <taxon>Promethearchaeati</taxon>
        <taxon>Promethearchaeota</taxon>
        <taxon>Promethearchaeia</taxon>
        <taxon>Promethearchaeales</taxon>
        <taxon>Promethearchaeaceae</taxon>
        <taxon>Candidatus Lokiarchaeum</taxon>
    </lineage>
</organism>
<feature type="transmembrane region" description="Helical" evidence="1">
    <location>
        <begin position="62"/>
        <end position="86"/>
    </location>
</feature>
<feature type="transmembrane region" description="Helical" evidence="1">
    <location>
        <begin position="171"/>
        <end position="197"/>
    </location>
</feature>
<reference evidence="2" key="1">
    <citation type="submission" date="2022-09" db="EMBL/GenBank/DDBJ databases">
        <title>Actin cytoskeleton and complex cell architecture in an #Asgard archaeon.</title>
        <authorList>
            <person name="Ponce Toledo R.I."/>
            <person name="Schleper C."/>
            <person name="Rodrigues Oliveira T."/>
            <person name="Wollweber F."/>
            <person name="Xu J."/>
            <person name="Rittmann S."/>
            <person name="Klingl A."/>
            <person name="Pilhofer M."/>
        </authorList>
    </citation>
    <scope>NUCLEOTIDE SEQUENCE</scope>
    <source>
        <strain evidence="2">B-35</strain>
    </source>
</reference>
<feature type="transmembrane region" description="Helical" evidence="1">
    <location>
        <begin position="7"/>
        <end position="27"/>
    </location>
</feature>
<evidence type="ECO:0008006" key="4">
    <source>
        <dbReference type="Google" id="ProtNLM"/>
    </source>
</evidence>
<feature type="transmembrane region" description="Helical" evidence="1">
    <location>
        <begin position="124"/>
        <end position="151"/>
    </location>
</feature>
<evidence type="ECO:0000313" key="2">
    <source>
        <dbReference type="EMBL" id="UYP46108.1"/>
    </source>
</evidence>
<keyword evidence="1" id="KW-0472">Membrane</keyword>
<gene>
    <name evidence="2" type="ORF">NEF87_002393</name>
</gene>